<evidence type="ECO:0000313" key="3">
    <source>
        <dbReference type="Proteomes" id="UP000736373"/>
    </source>
</evidence>
<reference evidence="2 3" key="1">
    <citation type="submission" date="2019-09" db="EMBL/GenBank/DDBJ databases">
        <title>Paraburkholderia podalyriae sp. nov., A South African Podalyria-associated rhizobium.</title>
        <authorList>
            <person name="Mavima L."/>
            <person name="Beukes C.W."/>
            <person name="Palmer M."/>
            <person name="De Meyer S.E."/>
            <person name="James E.K."/>
            <person name="Maluk M."/>
            <person name="Avontuur J.R."/>
            <person name="Chan W.Y."/>
            <person name="Venter S.N."/>
            <person name="Steenkamp E.T."/>
        </authorList>
    </citation>
    <scope>NUCLEOTIDE SEQUENCE [LARGE SCALE GENOMIC DNA]</scope>
    <source>
        <strain evidence="2 3">WC7.3b</strain>
    </source>
</reference>
<keyword evidence="3" id="KW-1185">Reference proteome</keyword>
<evidence type="ECO:0000313" key="2">
    <source>
        <dbReference type="EMBL" id="MBC8752542.1"/>
    </source>
</evidence>
<feature type="region of interest" description="Disordered" evidence="1">
    <location>
        <begin position="1"/>
        <end position="60"/>
    </location>
</feature>
<gene>
    <name evidence="2" type="ORF">F6X42_41010</name>
</gene>
<feature type="compositionally biased region" description="Gly residues" evidence="1">
    <location>
        <begin position="33"/>
        <end position="50"/>
    </location>
</feature>
<comment type="caution">
    <text evidence="2">The sequence shown here is derived from an EMBL/GenBank/DDBJ whole genome shotgun (WGS) entry which is preliminary data.</text>
</comment>
<dbReference type="EMBL" id="VZQQ01000113">
    <property type="protein sequence ID" value="MBC8752542.1"/>
    <property type="molecule type" value="Genomic_DNA"/>
</dbReference>
<protein>
    <submittedName>
        <fullName evidence="2">Uncharacterized protein</fullName>
    </submittedName>
</protein>
<feature type="compositionally biased region" description="Polar residues" evidence="1">
    <location>
        <begin position="1"/>
        <end position="13"/>
    </location>
</feature>
<proteinExistence type="predicted"/>
<accession>A0ABR7Q222</accession>
<evidence type="ECO:0000256" key="1">
    <source>
        <dbReference type="SAM" id="MobiDB-lite"/>
    </source>
</evidence>
<name>A0ABR7Q222_9BURK</name>
<organism evidence="2 3">
    <name type="scientific">Paraburkholderia podalyriae</name>
    <dbReference type="NCBI Taxonomy" id="1938811"/>
    <lineage>
        <taxon>Bacteria</taxon>
        <taxon>Pseudomonadati</taxon>
        <taxon>Pseudomonadota</taxon>
        <taxon>Betaproteobacteria</taxon>
        <taxon>Burkholderiales</taxon>
        <taxon>Burkholderiaceae</taxon>
        <taxon>Paraburkholderia</taxon>
    </lineage>
</organism>
<sequence length="60" mass="5524">MSKSNGGQTTGGQSPAAGSKTGSPGRGRAPNGFYGGNWPGTTGGTSGGNRGNAAPSGGKG</sequence>
<dbReference type="Proteomes" id="UP000736373">
    <property type="component" value="Unassembled WGS sequence"/>
</dbReference>